<sequence>MLFFYYALAALAVFIASPVIQLQVLTPTTTWLSLGGFQTTSIIVTRLSGSAFHRPKTCFYSGMPQDFGRTVLPDTLLEAWRNWPYYVVPASKPAIDAEPCAPSKAELNVDPATKVYVSESHVESAPSPSPAAKPVYIGYSNFSGRFDTPFDIAHVLSDVFATDEPRRAAVKIFGNPAVWLNKLIRSGAWRQIMHLLFRTDTRPLRNAILFLLTAHFVLFAILLIIVTTTAVSGHSVLPSSREGGSLFVYGLAEAGGRDSGDFTSPHSSPLRMGQLNMRSTEPHLARITPAPVPVTTQVHNRTAGAQNDEAHISDLASVLEPRESNRPHLSSFAHTMVGLENSFLGHLIRASQQDEYRDSRGAEIRTALLAQLEGHA</sequence>
<gene>
    <name evidence="1" type="ORF">FA95DRAFT_1605271</name>
</gene>
<accession>A0ACB8RXR5</accession>
<protein>
    <submittedName>
        <fullName evidence="1">Uncharacterized protein</fullName>
    </submittedName>
</protein>
<dbReference type="EMBL" id="MU275887">
    <property type="protein sequence ID" value="KAI0048405.1"/>
    <property type="molecule type" value="Genomic_DNA"/>
</dbReference>
<name>A0ACB8RXR5_9AGAM</name>
<proteinExistence type="predicted"/>
<reference evidence="1" key="1">
    <citation type="submission" date="2021-02" db="EMBL/GenBank/DDBJ databases">
        <authorList>
            <consortium name="DOE Joint Genome Institute"/>
            <person name="Ahrendt S."/>
            <person name="Looney B.P."/>
            <person name="Miyauchi S."/>
            <person name="Morin E."/>
            <person name="Drula E."/>
            <person name="Courty P.E."/>
            <person name="Chicoki N."/>
            <person name="Fauchery L."/>
            <person name="Kohler A."/>
            <person name="Kuo A."/>
            <person name="Labutti K."/>
            <person name="Pangilinan J."/>
            <person name="Lipzen A."/>
            <person name="Riley R."/>
            <person name="Andreopoulos W."/>
            <person name="He G."/>
            <person name="Johnson J."/>
            <person name="Barry K.W."/>
            <person name="Grigoriev I.V."/>
            <person name="Nagy L."/>
            <person name="Hibbett D."/>
            <person name="Henrissat B."/>
            <person name="Matheny P.B."/>
            <person name="Labbe J."/>
            <person name="Martin F."/>
        </authorList>
    </citation>
    <scope>NUCLEOTIDE SEQUENCE</scope>
    <source>
        <strain evidence="1">FP105234-sp</strain>
    </source>
</reference>
<comment type="caution">
    <text evidence="1">The sequence shown here is derived from an EMBL/GenBank/DDBJ whole genome shotgun (WGS) entry which is preliminary data.</text>
</comment>
<keyword evidence="2" id="KW-1185">Reference proteome</keyword>
<dbReference type="Proteomes" id="UP000814033">
    <property type="component" value="Unassembled WGS sequence"/>
</dbReference>
<organism evidence="1 2">
    <name type="scientific">Auriscalpium vulgare</name>
    <dbReference type="NCBI Taxonomy" id="40419"/>
    <lineage>
        <taxon>Eukaryota</taxon>
        <taxon>Fungi</taxon>
        <taxon>Dikarya</taxon>
        <taxon>Basidiomycota</taxon>
        <taxon>Agaricomycotina</taxon>
        <taxon>Agaricomycetes</taxon>
        <taxon>Russulales</taxon>
        <taxon>Auriscalpiaceae</taxon>
        <taxon>Auriscalpium</taxon>
    </lineage>
</organism>
<evidence type="ECO:0000313" key="1">
    <source>
        <dbReference type="EMBL" id="KAI0048405.1"/>
    </source>
</evidence>
<reference evidence="1" key="2">
    <citation type="journal article" date="2022" name="New Phytol.">
        <title>Evolutionary transition to the ectomycorrhizal habit in the genomes of a hyperdiverse lineage of mushroom-forming fungi.</title>
        <authorList>
            <person name="Looney B."/>
            <person name="Miyauchi S."/>
            <person name="Morin E."/>
            <person name="Drula E."/>
            <person name="Courty P.E."/>
            <person name="Kohler A."/>
            <person name="Kuo A."/>
            <person name="LaButti K."/>
            <person name="Pangilinan J."/>
            <person name="Lipzen A."/>
            <person name="Riley R."/>
            <person name="Andreopoulos W."/>
            <person name="He G."/>
            <person name="Johnson J."/>
            <person name="Nolan M."/>
            <person name="Tritt A."/>
            <person name="Barry K.W."/>
            <person name="Grigoriev I.V."/>
            <person name="Nagy L.G."/>
            <person name="Hibbett D."/>
            <person name="Henrissat B."/>
            <person name="Matheny P.B."/>
            <person name="Labbe J."/>
            <person name="Martin F.M."/>
        </authorList>
    </citation>
    <scope>NUCLEOTIDE SEQUENCE</scope>
    <source>
        <strain evidence="1">FP105234-sp</strain>
    </source>
</reference>
<evidence type="ECO:0000313" key="2">
    <source>
        <dbReference type="Proteomes" id="UP000814033"/>
    </source>
</evidence>